<feature type="compositionally biased region" description="Basic and acidic residues" evidence="7">
    <location>
        <begin position="165"/>
        <end position="182"/>
    </location>
</feature>
<feature type="compositionally biased region" description="Polar residues" evidence="7">
    <location>
        <begin position="536"/>
        <end position="556"/>
    </location>
</feature>
<dbReference type="GO" id="GO:0001096">
    <property type="term" value="F:TFIIF-class transcription factor complex binding"/>
    <property type="evidence" value="ECO:0007669"/>
    <property type="project" value="TreeGrafter"/>
</dbReference>
<dbReference type="OrthoDB" id="76676at2759"/>
<gene>
    <name evidence="8" type="ORF">EX30DRAFT_392861</name>
</gene>
<dbReference type="InterPro" id="IPR008851">
    <property type="entry name" value="TFIIF-alpha"/>
</dbReference>
<feature type="compositionally biased region" description="Basic and acidic residues" evidence="7">
    <location>
        <begin position="451"/>
        <end position="482"/>
    </location>
</feature>
<keyword evidence="3" id="KW-0805">Transcription regulation</keyword>
<feature type="compositionally biased region" description="Basic and acidic residues" evidence="7">
    <location>
        <begin position="422"/>
        <end position="431"/>
    </location>
</feature>
<evidence type="ECO:0000313" key="9">
    <source>
        <dbReference type="Proteomes" id="UP000298138"/>
    </source>
</evidence>
<dbReference type="GO" id="GO:0032968">
    <property type="term" value="P:positive regulation of transcription elongation by RNA polymerase II"/>
    <property type="evidence" value="ECO:0007669"/>
    <property type="project" value="InterPro"/>
</dbReference>
<feature type="region of interest" description="Disordered" evidence="7">
    <location>
        <begin position="144"/>
        <end position="184"/>
    </location>
</feature>
<comment type="similarity">
    <text evidence="2">Belongs to the TFIIF alpha subunit family.</text>
</comment>
<organism evidence="8 9">
    <name type="scientific">Ascodesmis nigricans</name>
    <dbReference type="NCBI Taxonomy" id="341454"/>
    <lineage>
        <taxon>Eukaryota</taxon>
        <taxon>Fungi</taxon>
        <taxon>Dikarya</taxon>
        <taxon>Ascomycota</taxon>
        <taxon>Pezizomycotina</taxon>
        <taxon>Pezizomycetes</taxon>
        <taxon>Pezizales</taxon>
        <taxon>Ascodesmidaceae</taxon>
        <taxon>Ascodesmis</taxon>
    </lineage>
</organism>
<accession>A0A4S2N864</accession>
<evidence type="ECO:0000256" key="7">
    <source>
        <dbReference type="SAM" id="MobiDB-lite"/>
    </source>
</evidence>
<reference evidence="8 9" key="1">
    <citation type="submission" date="2019-04" db="EMBL/GenBank/DDBJ databases">
        <title>Comparative genomics and transcriptomics to analyze fruiting body development in filamentous ascomycetes.</title>
        <authorList>
            <consortium name="DOE Joint Genome Institute"/>
            <person name="Lutkenhaus R."/>
            <person name="Traeger S."/>
            <person name="Breuer J."/>
            <person name="Kuo A."/>
            <person name="Lipzen A."/>
            <person name="Pangilinan J."/>
            <person name="Dilworth D."/>
            <person name="Sandor L."/>
            <person name="Poggeler S."/>
            <person name="Barry K."/>
            <person name="Grigoriev I.V."/>
            <person name="Nowrousian M."/>
        </authorList>
    </citation>
    <scope>NUCLEOTIDE SEQUENCE [LARGE SCALE GENOMIC DNA]</scope>
    <source>
        <strain evidence="8 9">CBS 389.68</strain>
    </source>
</reference>
<feature type="compositionally biased region" description="Basic residues" evidence="7">
    <location>
        <begin position="407"/>
        <end position="421"/>
    </location>
</feature>
<dbReference type="GO" id="GO:0003677">
    <property type="term" value="F:DNA binding"/>
    <property type="evidence" value="ECO:0007669"/>
    <property type="project" value="UniProtKB-KW"/>
</dbReference>
<feature type="region of interest" description="Disordered" evidence="7">
    <location>
        <begin position="1"/>
        <end position="75"/>
    </location>
</feature>
<evidence type="ECO:0000256" key="5">
    <source>
        <dbReference type="ARBA" id="ARBA00023163"/>
    </source>
</evidence>
<feature type="compositionally biased region" description="Polar residues" evidence="7">
    <location>
        <begin position="642"/>
        <end position="655"/>
    </location>
</feature>
<dbReference type="InParanoid" id="A0A4S2N864"/>
<dbReference type="SUPFAM" id="SSF50916">
    <property type="entry name" value="Rap30/74 interaction domains"/>
    <property type="match status" value="1"/>
</dbReference>
<dbReference type="STRING" id="341454.A0A4S2N864"/>
<dbReference type="AlphaFoldDB" id="A0A4S2N864"/>
<comment type="subcellular location">
    <subcellularLocation>
        <location evidence="1">Nucleus</location>
    </subcellularLocation>
</comment>
<evidence type="ECO:0000256" key="2">
    <source>
        <dbReference type="ARBA" id="ARBA00005249"/>
    </source>
</evidence>
<dbReference type="Proteomes" id="UP000298138">
    <property type="component" value="Unassembled WGS sequence"/>
</dbReference>
<evidence type="ECO:0000256" key="3">
    <source>
        <dbReference type="ARBA" id="ARBA00023015"/>
    </source>
</evidence>
<name>A0A4S2N864_9PEZI</name>
<feature type="compositionally biased region" description="Acidic residues" evidence="7">
    <location>
        <begin position="432"/>
        <end position="450"/>
    </location>
</feature>
<evidence type="ECO:0000256" key="4">
    <source>
        <dbReference type="ARBA" id="ARBA00023125"/>
    </source>
</evidence>
<dbReference type="PANTHER" id="PTHR13011">
    <property type="entry name" value="TFIIF-ALPHA"/>
    <property type="match status" value="1"/>
</dbReference>
<dbReference type="InterPro" id="IPR011039">
    <property type="entry name" value="TFIIF_interaction"/>
</dbReference>
<dbReference type="PANTHER" id="PTHR13011:SF0">
    <property type="entry name" value="GENERAL TRANSCRIPTION FACTOR IIF SUBUNIT 1"/>
    <property type="match status" value="1"/>
</dbReference>
<evidence type="ECO:0000256" key="1">
    <source>
        <dbReference type="ARBA" id="ARBA00004123"/>
    </source>
</evidence>
<dbReference type="GO" id="GO:0006367">
    <property type="term" value="P:transcription initiation at RNA polymerase II promoter"/>
    <property type="evidence" value="ECO:0007669"/>
    <property type="project" value="InterPro"/>
</dbReference>
<keyword evidence="6" id="KW-0539">Nucleus</keyword>
<feature type="region of interest" description="Disordered" evidence="7">
    <location>
        <begin position="380"/>
        <end position="660"/>
    </location>
</feature>
<dbReference type="GO" id="GO:0016251">
    <property type="term" value="F:RNA polymerase II general transcription initiation factor activity"/>
    <property type="evidence" value="ECO:0007669"/>
    <property type="project" value="TreeGrafter"/>
</dbReference>
<dbReference type="GO" id="GO:0005674">
    <property type="term" value="C:transcription factor TFIIF complex"/>
    <property type="evidence" value="ECO:0007669"/>
    <property type="project" value="TreeGrafter"/>
</dbReference>
<protein>
    <submittedName>
        <fullName evidence="8">Uncharacterized protein</fullName>
    </submittedName>
</protein>
<evidence type="ECO:0000313" key="8">
    <source>
        <dbReference type="EMBL" id="TGZ85517.1"/>
    </source>
</evidence>
<sequence>MTSPAPVGNPLAASGGPGNPEAPKKIVRRRPATSNPLVSRSQQPRPRPPGSKSVGATSTIPHGERPVPRPINTPLVARAPAPIKVEQVDDSDWQTFKLTTTKASLIKGLRHHVMKLSSKRDVNPLDPEEFTRPIRLHRRDPAAPLQGAGHAINTGNAQNEDPAAAEEKAKQEAERAKKEAERATIQSKIAPYGGAAKPRTNNFKKKTQQVFHGNEEERRLKFEEHYPWHIEDFDNKNTWQGQYEKSMSNGTHAMFVLDGPVFRMIPIDRWYKFTEKNKFKVMDIEAAEKALKASAKVPRWVMKLTKQEEKEKAKLEREANLANMSKLKSVRGDRLAHLAKSETADADELDFEDDQFADDEEAPMVEGDEQENKEIEKRMKKEHLSANLFGLRDEHEVDEEEKERRRQEKLKRKQKKVKKYLINHERNHNYESDSDDDPYAETTDEEDSDQEAIRKEEERKKQEEEAKKDQGQKPKDSQDTAKKPGPSTSIDMKPKPSPKKGKEGSLKRTGSPDLSESGTEKARKKPKKNPAAPTMTGGTPVSATSNNGQPHQQPSTLVRLKIPGFRLQQIMLTPPTVNKPMKKRKGTGPDGPGSGEDTAGEMSDGSGNPKKQRIKMVAGARALSPNGNGTGSRHGTPVPGQKPTSRAASPSSTEPPQFVTDEEIKQMCRSGEIKIHDIGKILGARRIGRKEVKEKLLDSLRRMTVTDRVTKSISLKEEYK</sequence>
<keyword evidence="4" id="KW-0238">DNA-binding</keyword>
<proteinExistence type="inferred from homology"/>
<keyword evidence="9" id="KW-1185">Reference proteome</keyword>
<dbReference type="EMBL" id="ML220112">
    <property type="protein sequence ID" value="TGZ85517.1"/>
    <property type="molecule type" value="Genomic_DNA"/>
</dbReference>
<evidence type="ECO:0000256" key="6">
    <source>
        <dbReference type="ARBA" id="ARBA00023242"/>
    </source>
</evidence>
<keyword evidence="5" id="KW-0804">Transcription</keyword>